<dbReference type="Gene3D" id="3.40.50.150">
    <property type="entry name" value="Vaccinia Virus protein VP39"/>
    <property type="match status" value="1"/>
</dbReference>
<dbReference type="RefSeq" id="WP_168921114.1">
    <property type="nucleotide sequence ID" value="NZ_CP051461.1"/>
</dbReference>
<protein>
    <submittedName>
        <fullName evidence="2">Putative S-adenosylmethionine-dependent methyltransferase</fullName>
        <ecNumber evidence="2">2.1.1.-</ecNumber>
    </submittedName>
</protein>
<dbReference type="InterPro" id="IPR029063">
    <property type="entry name" value="SAM-dependent_MTases_sf"/>
</dbReference>
<proteinExistence type="predicted"/>
<keyword evidence="2" id="KW-0808">Transferase</keyword>
<dbReference type="KEGG" id="pvac:HC248_00493"/>
<dbReference type="Proteomes" id="UP000502041">
    <property type="component" value="Chromosome"/>
</dbReference>
<organism evidence="2 3">
    <name type="scientific">Polaromonas vacuolata</name>
    <dbReference type="NCBI Taxonomy" id="37448"/>
    <lineage>
        <taxon>Bacteria</taxon>
        <taxon>Pseudomonadati</taxon>
        <taxon>Pseudomonadota</taxon>
        <taxon>Betaproteobacteria</taxon>
        <taxon>Burkholderiales</taxon>
        <taxon>Comamonadaceae</taxon>
        <taxon>Polaromonas</taxon>
    </lineage>
</organism>
<dbReference type="AlphaFoldDB" id="A0A6H2H5T5"/>
<dbReference type="EMBL" id="CP051461">
    <property type="protein sequence ID" value="QJC55215.1"/>
    <property type="molecule type" value="Genomic_DNA"/>
</dbReference>
<keyword evidence="1" id="KW-0175">Coiled coil</keyword>
<dbReference type="CDD" id="cd02440">
    <property type="entry name" value="AdoMet_MTases"/>
    <property type="match status" value="1"/>
</dbReference>
<reference evidence="2 3" key="1">
    <citation type="submission" date="2020-04" db="EMBL/GenBank/DDBJ databases">
        <title>Complete genome of a Psychrophilic, Marine, Gas Vacuolate Bacterium Polaromonas vacuolata KCTC 22033T.</title>
        <authorList>
            <person name="Hwang K."/>
            <person name="Kim K.M."/>
        </authorList>
    </citation>
    <scope>NUCLEOTIDE SEQUENCE [LARGE SCALE GENOMIC DNA]</scope>
    <source>
        <strain evidence="2 3">KCTC 22033</strain>
    </source>
</reference>
<dbReference type="SUPFAM" id="SSF53335">
    <property type="entry name" value="S-adenosyl-L-methionine-dependent methyltransferases"/>
    <property type="match status" value="1"/>
</dbReference>
<evidence type="ECO:0000313" key="3">
    <source>
        <dbReference type="Proteomes" id="UP000502041"/>
    </source>
</evidence>
<dbReference type="GO" id="GO:0008168">
    <property type="term" value="F:methyltransferase activity"/>
    <property type="evidence" value="ECO:0007669"/>
    <property type="project" value="UniProtKB-KW"/>
</dbReference>
<feature type="coiled-coil region" evidence="1">
    <location>
        <begin position="27"/>
        <end position="68"/>
    </location>
</feature>
<dbReference type="EC" id="2.1.1.-" evidence="2"/>
<keyword evidence="2" id="KW-0489">Methyltransferase</keyword>
<name>A0A6H2H5T5_9BURK</name>
<dbReference type="GO" id="GO:0032259">
    <property type="term" value="P:methylation"/>
    <property type="evidence" value="ECO:0007669"/>
    <property type="project" value="UniProtKB-KW"/>
</dbReference>
<gene>
    <name evidence="2" type="ORF">HC248_00493</name>
</gene>
<keyword evidence="3" id="KW-1185">Reference proteome</keyword>
<evidence type="ECO:0000313" key="2">
    <source>
        <dbReference type="EMBL" id="QJC55215.1"/>
    </source>
</evidence>
<sequence>MKFWPPSELIATLKRAAALPRLLKTQMQAVQVSMTALEQKHQQLELKNEKLTASHSQLTGQQQQLQKNHDASVAWMQQMYPEIVSAIGKKLEQEHFDKLTQDVFAAVYSEVGAFSDRLDRLQHTAGQANPAELANSTPANATAEDSRSAGFYLELERRFRGTADEISARAQPYLSLLQTDPALFTPVLDIGSGRGEWLALLARENISASGVDLNPINGHFCRSRGLEVRTGDAIAYLASLAPASLGTVTAFHLVEHLPFATLLALTDEILRVLKPGGLLIYETPNPENILVATQYFWIDPTHIKPLPPDLLHFLVMQRGFTNAEIRRLHPGELSPTPDATLQALLSGPRDYAVIAVKPQLAQAANLPVD</sequence>
<accession>A0A6H2H5T5</accession>
<dbReference type="Pfam" id="PF13489">
    <property type="entry name" value="Methyltransf_23"/>
    <property type="match status" value="1"/>
</dbReference>
<evidence type="ECO:0000256" key="1">
    <source>
        <dbReference type="SAM" id="Coils"/>
    </source>
</evidence>